<protein>
    <submittedName>
        <fullName evidence="1">Uncharacterized protein</fullName>
    </submittedName>
</protein>
<dbReference type="Proteomes" id="UP000249061">
    <property type="component" value="Unassembled WGS sequence"/>
</dbReference>
<evidence type="ECO:0000313" key="2">
    <source>
        <dbReference type="Proteomes" id="UP000249061"/>
    </source>
</evidence>
<evidence type="ECO:0000313" key="1">
    <source>
        <dbReference type="EMBL" id="PZR10742.1"/>
    </source>
</evidence>
<reference evidence="1 2" key="1">
    <citation type="submission" date="2017-08" db="EMBL/GenBank/DDBJ databases">
        <title>Infants hospitalized years apart are colonized by the same room-sourced microbial strains.</title>
        <authorList>
            <person name="Brooks B."/>
            <person name="Olm M.R."/>
            <person name="Firek B.A."/>
            <person name="Baker R."/>
            <person name="Thomas B.C."/>
            <person name="Morowitz M.J."/>
            <person name="Banfield J.F."/>
        </authorList>
    </citation>
    <scope>NUCLEOTIDE SEQUENCE [LARGE SCALE GENOMIC DNA]</scope>
    <source>
        <strain evidence="1">S2_003_000_R2_14</strain>
    </source>
</reference>
<organism evidence="1 2">
    <name type="scientific">Archangium gephyra</name>
    <dbReference type="NCBI Taxonomy" id="48"/>
    <lineage>
        <taxon>Bacteria</taxon>
        <taxon>Pseudomonadati</taxon>
        <taxon>Myxococcota</taxon>
        <taxon>Myxococcia</taxon>
        <taxon>Myxococcales</taxon>
        <taxon>Cystobacterineae</taxon>
        <taxon>Archangiaceae</taxon>
        <taxon>Archangium</taxon>
    </lineage>
</organism>
<gene>
    <name evidence="1" type="ORF">DI536_18860</name>
</gene>
<name>A0A2W5T6T3_9BACT</name>
<sequence length="205" mass="21257">MLVGAAGCSSSSGQEALDFKVTWSFEAGDCAANAVETVWVTWGRSGQAPTDARLDCTSADALLGEFSAEPASYAVSVAGLDAAKVERFVGGATLDVGARGTFGRPVDIALRPKPAQLTVNWNGCPRDVVLPYFVAILDTPSTTDQGAAKLTEAQASCAANTVSFGAVPPGRFVVDLATRALTPDVQARKPITLVAGEQFTVEFDL</sequence>
<proteinExistence type="predicted"/>
<dbReference type="EMBL" id="QFQP01000016">
    <property type="protein sequence ID" value="PZR10742.1"/>
    <property type="molecule type" value="Genomic_DNA"/>
</dbReference>
<accession>A0A2W5T6T3</accession>
<dbReference type="AlphaFoldDB" id="A0A2W5T6T3"/>
<comment type="caution">
    <text evidence="1">The sequence shown here is derived from an EMBL/GenBank/DDBJ whole genome shotgun (WGS) entry which is preliminary data.</text>
</comment>